<accession>A0A1X7U2R8</accession>
<organism evidence="1">
    <name type="scientific">Amphimedon queenslandica</name>
    <name type="common">Sponge</name>
    <dbReference type="NCBI Taxonomy" id="400682"/>
    <lineage>
        <taxon>Eukaryota</taxon>
        <taxon>Metazoa</taxon>
        <taxon>Porifera</taxon>
        <taxon>Demospongiae</taxon>
        <taxon>Heteroscleromorpha</taxon>
        <taxon>Haplosclerida</taxon>
        <taxon>Niphatidae</taxon>
        <taxon>Amphimedon</taxon>
    </lineage>
</organism>
<dbReference type="EnsemblMetazoa" id="Aqu2.1.21726_001">
    <property type="protein sequence ID" value="Aqu2.1.21726_001"/>
    <property type="gene ID" value="Aqu2.1.21726"/>
</dbReference>
<proteinExistence type="predicted"/>
<evidence type="ECO:0000313" key="1">
    <source>
        <dbReference type="EnsemblMetazoa" id="Aqu2.1.21726_001"/>
    </source>
</evidence>
<reference evidence="1" key="1">
    <citation type="submission" date="2017-05" db="UniProtKB">
        <authorList>
            <consortium name="EnsemblMetazoa"/>
        </authorList>
    </citation>
    <scope>IDENTIFICATION</scope>
</reference>
<name>A0A1X7U2R8_AMPQE</name>
<sequence>MECIQGPEEGVEAFSVRLKKLFKQAFTRADVSSDVLLQKFLTGLATDISKQLLMQATPTTFEDAVKAAVRVENALSFGAVSKKLESHEEIACYRSKISLWRH</sequence>
<protein>
    <recommendedName>
        <fullName evidence="2">Retrotransposon gag domain-containing protein</fullName>
    </recommendedName>
</protein>
<evidence type="ECO:0008006" key="2">
    <source>
        <dbReference type="Google" id="ProtNLM"/>
    </source>
</evidence>
<dbReference type="InParanoid" id="A0A1X7U2R8"/>
<dbReference type="AlphaFoldDB" id="A0A1X7U2R8"/>